<sequence length="54" mass="6218">MIELAKTDCEENDQDYWNINDENSGQLTDLIKLLVRVIPSFIFFVVKIVTNKSG</sequence>
<evidence type="ECO:0000313" key="1">
    <source>
        <dbReference type="EMBL" id="GAA3982524.1"/>
    </source>
</evidence>
<dbReference type="EMBL" id="BAABAK010000020">
    <property type="protein sequence ID" value="GAA3982524.1"/>
    <property type="molecule type" value="Genomic_DNA"/>
</dbReference>
<proteinExistence type="predicted"/>
<accession>A0ABP7QI57</accession>
<dbReference type="Proteomes" id="UP001501081">
    <property type="component" value="Unassembled WGS sequence"/>
</dbReference>
<reference evidence="2" key="1">
    <citation type="journal article" date="2019" name="Int. J. Syst. Evol. Microbiol.">
        <title>The Global Catalogue of Microorganisms (GCM) 10K type strain sequencing project: providing services to taxonomists for standard genome sequencing and annotation.</title>
        <authorList>
            <consortium name="The Broad Institute Genomics Platform"/>
            <consortium name="The Broad Institute Genome Sequencing Center for Infectious Disease"/>
            <person name="Wu L."/>
            <person name="Ma J."/>
        </authorList>
    </citation>
    <scope>NUCLEOTIDE SEQUENCE [LARGE SCALE GENOMIC DNA]</scope>
    <source>
        <strain evidence="2">JCM 17338</strain>
    </source>
</reference>
<organism evidence="1 2">
    <name type="scientific">Pedobacter ginsengiterrae</name>
    <dbReference type="NCBI Taxonomy" id="871696"/>
    <lineage>
        <taxon>Bacteria</taxon>
        <taxon>Pseudomonadati</taxon>
        <taxon>Bacteroidota</taxon>
        <taxon>Sphingobacteriia</taxon>
        <taxon>Sphingobacteriales</taxon>
        <taxon>Sphingobacteriaceae</taxon>
        <taxon>Pedobacter</taxon>
    </lineage>
</organism>
<protein>
    <submittedName>
        <fullName evidence="1">Uncharacterized protein</fullName>
    </submittedName>
</protein>
<evidence type="ECO:0000313" key="2">
    <source>
        <dbReference type="Proteomes" id="UP001501081"/>
    </source>
</evidence>
<comment type="caution">
    <text evidence="1">The sequence shown here is derived from an EMBL/GenBank/DDBJ whole genome shotgun (WGS) entry which is preliminary data.</text>
</comment>
<gene>
    <name evidence="1" type="ORF">GCM10022246_38120</name>
</gene>
<name>A0ABP7QI57_9SPHI</name>
<keyword evidence="2" id="KW-1185">Reference proteome</keyword>